<evidence type="ECO:0000313" key="2">
    <source>
        <dbReference type="EMBL" id="WLD58609.1"/>
    </source>
</evidence>
<dbReference type="Gene3D" id="1.10.390.10">
    <property type="entry name" value="Neutral Protease Domain 2"/>
    <property type="match status" value="1"/>
</dbReference>
<accession>A0AB38YGU5</accession>
<name>A0AB38YGU5_9GAMM</name>
<gene>
    <name evidence="2" type="ORF">NFC81_02150</name>
</gene>
<dbReference type="EMBL" id="CP101717">
    <property type="protein sequence ID" value="WLD58609.1"/>
    <property type="molecule type" value="Genomic_DNA"/>
</dbReference>
<dbReference type="InterPro" id="IPR027268">
    <property type="entry name" value="Peptidase_M4/M1_CTD_sf"/>
</dbReference>
<dbReference type="AlphaFoldDB" id="A0AB38YGU5"/>
<proteinExistence type="predicted"/>
<reference evidence="2" key="1">
    <citation type="submission" date="2022-07" db="EMBL/GenBank/DDBJ databases">
        <title>Complete genome sequence of Salinispirillum sp. LH10-3-1 capable of multiple carbohydrate inversion isolated from a soda lake.</title>
        <authorList>
            <person name="Liu J."/>
            <person name="Zhai Y."/>
            <person name="Zhang H."/>
            <person name="Yang H."/>
            <person name="Qu J."/>
            <person name="Li J."/>
        </authorList>
    </citation>
    <scope>NUCLEOTIDE SEQUENCE</scope>
    <source>
        <strain evidence="2">LH 10-3-1</strain>
    </source>
</reference>
<dbReference type="GO" id="GO:0008270">
    <property type="term" value="F:zinc ion binding"/>
    <property type="evidence" value="ECO:0007669"/>
    <property type="project" value="InterPro"/>
</dbReference>
<dbReference type="Pfam" id="PF01433">
    <property type="entry name" value="Peptidase_M1"/>
    <property type="match status" value="1"/>
</dbReference>
<organism evidence="2">
    <name type="scientific">Salinispirillum sp. LH 10-3-1</name>
    <dbReference type="NCBI Taxonomy" id="2952525"/>
    <lineage>
        <taxon>Bacteria</taxon>
        <taxon>Pseudomonadati</taxon>
        <taxon>Pseudomonadota</taxon>
        <taxon>Gammaproteobacteria</taxon>
        <taxon>Oceanospirillales</taxon>
        <taxon>Saccharospirillaceae</taxon>
        <taxon>Salinispirillum</taxon>
    </lineage>
</organism>
<dbReference type="SUPFAM" id="SSF55486">
    <property type="entry name" value="Metalloproteases ('zincins'), catalytic domain"/>
    <property type="match status" value="1"/>
</dbReference>
<evidence type="ECO:0000259" key="1">
    <source>
        <dbReference type="Pfam" id="PF01433"/>
    </source>
</evidence>
<feature type="domain" description="Peptidase M1 membrane alanine aminopeptidase" evidence="1">
    <location>
        <begin position="312"/>
        <end position="440"/>
    </location>
</feature>
<protein>
    <recommendedName>
        <fullName evidence="1">Peptidase M1 membrane alanine aminopeptidase domain-containing protein</fullName>
    </recommendedName>
</protein>
<dbReference type="InterPro" id="IPR014782">
    <property type="entry name" value="Peptidase_M1_dom"/>
</dbReference>
<dbReference type="RefSeq" id="WP_304995895.1">
    <property type="nucleotide sequence ID" value="NZ_CP101717.1"/>
</dbReference>
<sequence length="569" mass="66871">MRKTWLLSCLLLSLLLLLLLFLVLWLHYVRAESQRVLPVEMAFKEPYQVRSLQSQITVEDQQIHHQLQLELVVNERNLSEIDLYFGPNLKHLEVAGAAQSVHQPFNFGWRRYLSCQQMAYGCPLTGFERYRLKLDRRYHQGEAFVVQMQALLVNELRRVEDTEWLDELVATNGLNGRLDLVNPFSALFPFISSTIPEADYWIQQGDSGLLFFAGNLLSQGEKWHIRREHQTLPLDLLYGDLQVQRFEHQGFSYFFSSLANRSQPDFHLQQKMELVASVKAFFPEPLAYRHNYMWVDYATNRARTHHSSASATMYINPSQWRLENTLMQAHIVAHEMIHQWTCTGLTHCWPHNYLVLESLTEYLTIRVLESIGRYKKADIRSIRYSAYLDHHESLRGLAATASNPQLYYFKNHSLFYRLEHLLGEDTFLAAIFDYLEQHYDRQSLEFMSDDGFIHTLKQRFPEYKDAIGFLMTTSEEFSFQVASQKQSERGIDYQIVVTHQEYIHGWPLDKAFTPWLQVQAEFDGQTVALLGCELRQDGCWLNVPFELEHDRLVIDPYRMYFDVRPESNG</sequence>
<dbReference type="GO" id="GO:0008237">
    <property type="term" value="F:metallopeptidase activity"/>
    <property type="evidence" value="ECO:0007669"/>
    <property type="project" value="InterPro"/>
</dbReference>